<evidence type="ECO:0000256" key="3">
    <source>
        <dbReference type="SAM" id="SignalP"/>
    </source>
</evidence>
<protein>
    <recommendedName>
        <fullName evidence="6">TNFR-Cys domain-containing protein</fullName>
    </recommendedName>
</protein>
<dbReference type="Proteomes" id="UP000481153">
    <property type="component" value="Unassembled WGS sequence"/>
</dbReference>
<feature type="signal peptide" evidence="3">
    <location>
        <begin position="1"/>
        <end position="16"/>
    </location>
</feature>
<feature type="region of interest" description="Disordered" evidence="1">
    <location>
        <begin position="209"/>
        <end position="256"/>
    </location>
</feature>
<feature type="compositionally biased region" description="Polar residues" evidence="1">
    <location>
        <begin position="213"/>
        <end position="232"/>
    </location>
</feature>
<organism evidence="4 5">
    <name type="scientific">Aphanomyces euteiches</name>
    <dbReference type="NCBI Taxonomy" id="100861"/>
    <lineage>
        <taxon>Eukaryota</taxon>
        <taxon>Sar</taxon>
        <taxon>Stramenopiles</taxon>
        <taxon>Oomycota</taxon>
        <taxon>Saprolegniomycetes</taxon>
        <taxon>Saprolegniales</taxon>
        <taxon>Verrucalvaceae</taxon>
        <taxon>Aphanomyces</taxon>
    </lineage>
</organism>
<evidence type="ECO:0008006" key="6">
    <source>
        <dbReference type="Google" id="ProtNLM"/>
    </source>
</evidence>
<keyword evidence="2" id="KW-0812">Transmembrane</keyword>
<dbReference type="AlphaFoldDB" id="A0A6G0W4Y7"/>
<comment type="caution">
    <text evidence="4">The sequence shown here is derived from an EMBL/GenBank/DDBJ whole genome shotgun (WGS) entry which is preliminary data.</text>
</comment>
<accession>A0A6G0W4Y7</accession>
<dbReference type="VEuPathDB" id="FungiDB:AeMF1_016273"/>
<feature type="region of interest" description="Disordered" evidence="1">
    <location>
        <begin position="80"/>
        <end position="133"/>
    </location>
</feature>
<evidence type="ECO:0000256" key="1">
    <source>
        <dbReference type="SAM" id="MobiDB-lite"/>
    </source>
</evidence>
<sequence length="256" mass="28275">MLKMAVFLSLLSATYSQGSDDSDVCSEQTCILGNGENCDRALEDCPPCMRYKNRRPRCEETFFGMCTRWDEEYCFDWTPTRRPSPSPSPTSMPTMTPTTTTSIQTTSKPTTAPTSTKAINNTASPSLKPSTTISQLLTPAPSLTLGEEPAKSKTTTWLMYGGIGAGVVLVIAFVVLFIRHRRQQDSESSDEGSPRHPYVEHAPVKPVSIVPEHSSTPNQSLNRILDNTTQNELMDADEITTQRPRRLSDTTSSVEF</sequence>
<feature type="compositionally biased region" description="Polar residues" evidence="1">
    <location>
        <begin position="119"/>
        <end position="133"/>
    </location>
</feature>
<keyword evidence="2" id="KW-0472">Membrane</keyword>
<feature type="compositionally biased region" description="Low complexity" evidence="1">
    <location>
        <begin position="91"/>
        <end position="118"/>
    </location>
</feature>
<name>A0A6G0W4Y7_9STRA</name>
<evidence type="ECO:0000256" key="2">
    <source>
        <dbReference type="SAM" id="Phobius"/>
    </source>
</evidence>
<reference evidence="4 5" key="1">
    <citation type="submission" date="2019-07" db="EMBL/GenBank/DDBJ databases">
        <title>Genomics analysis of Aphanomyces spp. identifies a new class of oomycete effector associated with host adaptation.</title>
        <authorList>
            <person name="Gaulin E."/>
        </authorList>
    </citation>
    <scope>NUCLEOTIDE SEQUENCE [LARGE SCALE GENOMIC DNA]</scope>
    <source>
        <strain evidence="4 5">ATCC 201684</strain>
    </source>
</reference>
<evidence type="ECO:0000313" key="4">
    <source>
        <dbReference type="EMBL" id="KAF0721800.1"/>
    </source>
</evidence>
<feature type="transmembrane region" description="Helical" evidence="2">
    <location>
        <begin position="157"/>
        <end position="178"/>
    </location>
</feature>
<keyword evidence="2" id="KW-1133">Transmembrane helix</keyword>
<evidence type="ECO:0000313" key="5">
    <source>
        <dbReference type="Proteomes" id="UP000481153"/>
    </source>
</evidence>
<gene>
    <name evidence="4" type="ORF">Ae201684_018907</name>
</gene>
<keyword evidence="5" id="KW-1185">Reference proteome</keyword>
<keyword evidence="3" id="KW-0732">Signal</keyword>
<proteinExistence type="predicted"/>
<feature type="chain" id="PRO_5026248640" description="TNFR-Cys domain-containing protein" evidence="3">
    <location>
        <begin position="17"/>
        <end position="256"/>
    </location>
</feature>
<dbReference type="EMBL" id="VJMJ01000364">
    <property type="protein sequence ID" value="KAF0721800.1"/>
    <property type="molecule type" value="Genomic_DNA"/>
</dbReference>